<dbReference type="Pfam" id="PF13007">
    <property type="entry name" value="LZ_Tnp_IS66"/>
    <property type="match status" value="1"/>
</dbReference>
<dbReference type="InterPro" id="IPR024463">
    <property type="entry name" value="Transposase_TnpC_homeodom"/>
</dbReference>
<evidence type="ECO:0000259" key="3">
    <source>
        <dbReference type="Pfam" id="PF13817"/>
    </source>
</evidence>
<reference evidence="4 5" key="1">
    <citation type="submission" date="2018-08" db="EMBL/GenBank/DDBJ databases">
        <title>A genome reference for cultivated species of the human gut microbiota.</title>
        <authorList>
            <person name="Zou Y."/>
            <person name="Xue W."/>
            <person name="Luo G."/>
        </authorList>
    </citation>
    <scope>NUCLEOTIDE SEQUENCE [LARGE SCALE GENOMIC DNA]</scope>
    <source>
        <strain evidence="4 5">TF05-18</strain>
    </source>
</reference>
<proteinExistence type="predicted"/>
<name>A0A396AL13_PHOVU</name>
<evidence type="ECO:0000313" key="5">
    <source>
        <dbReference type="Proteomes" id="UP000261278"/>
    </source>
</evidence>
<organism evidence="4 5">
    <name type="scientific">Phocaeicola vulgatus</name>
    <name type="common">Bacteroides vulgatus</name>
    <dbReference type="NCBI Taxonomy" id="821"/>
    <lineage>
        <taxon>Bacteria</taxon>
        <taxon>Pseudomonadati</taxon>
        <taxon>Bacteroidota</taxon>
        <taxon>Bacteroidia</taxon>
        <taxon>Bacteroidales</taxon>
        <taxon>Bacteroidaceae</taxon>
        <taxon>Phocaeicola</taxon>
    </lineage>
</organism>
<gene>
    <name evidence="4" type="ORF">DXC44_15905</name>
</gene>
<evidence type="ECO:0000259" key="1">
    <source>
        <dbReference type="Pfam" id="PF03050"/>
    </source>
</evidence>
<feature type="domain" description="Transposase TnpC homeodomain" evidence="2">
    <location>
        <begin position="49"/>
        <end position="129"/>
    </location>
</feature>
<feature type="domain" description="Transposase IS66 central" evidence="1">
    <location>
        <begin position="197"/>
        <end position="478"/>
    </location>
</feature>
<protein>
    <submittedName>
        <fullName evidence="4">IS66 family transposase</fullName>
    </submittedName>
</protein>
<dbReference type="Proteomes" id="UP000261278">
    <property type="component" value="Unassembled WGS sequence"/>
</dbReference>
<feature type="domain" description="Transposase IS66 C-terminal" evidence="3">
    <location>
        <begin position="485"/>
        <end position="525"/>
    </location>
</feature>
<sequence>MTREDTLVQMIQSLKEQLSVMAATNRKQNETIVSQAQTIEELRSTIVDLNASLAWLKRKVFGKMSEKCKPIKGDPMLPFEYGDLEQVEAEIEEARNRAAAQITVPKVQIAGKTSRRNRVVMDDLPVVTVVIEPEGLDPDKYVKIDEEHTRTLEMKPGYLYVKDTVRPTYALKDDTEAIENGRKTVITAPMPLMPIYKGMPGASMLAEVLLQKYEYHVPFYRQVKQLEHLGVKLSRKTLGGWFKPVCELLEPLYLELKKVVLSSDYIQVDETTLPVIDHDRHKAAKEYIWMVRAAMPRLLFFHYDDGSRAQKVAVELLKPFKGYLQCDGYSAYDIFEEKEDVHLCACLAHIRRHLESGKEENREYAMQGLKFIQDLYNVEHMADERQLSYEERAALRQRLAGPLLDAFELWLQNTYPKVLKRSLMGKAIAYTYPLMPRMRHYLYDGRIFIDNNGAENALRPIVLTRKNMLFCGNQEAAKNTAVICSLLSSCKECGVNPREWLNHVITKLPYYLEPKSSRNLRELLPDKWTLA</sequence>
<dbReference type="EMBL" id="QSSN01000021">
    <property type="protein sequence ID" value="RGL83974.1"/>
    <property type="molecule type" value="Genomic_DNA"/>
</dbReference>
<dbReference type="InterPro" id="IPR004291">
    <property type="entry name" value="Transposase_IS66_central"/>
</dbReference>
<accession>A0A396AL13</accession>
<dbReference type="PANTHER" id="PTHR33678:SF1">
    <property type="entry name" value="BLL1576 PROTEIN"/>
    <property type="match status" value="1"/>
</dbReference>
<dbReference type="RefSeq" id="WP_077153017.1">
    <property type="nucleotide sequence ID" value="NZ_JAKKXL010000016.1"/>
</dbReference>
<dbReference type="AlphaFoldDB" id="A0A396AL13"/>
<dbReference type="InterPro" id="IPR052344">
    <property type="entry name" value="Transposase-related"/>
</dbReference>
<dbReference type="Pfam" id="PF03050">
    <property type="entry name" value="DDE_Tnp_IS66"/>
    <property type="match status" value="1"/>
</dbReference>
<evidence type="ECO:0000259" key="2">
    <source>
        <dbReference type="Pfam" id="PF13007"/>
    </source>
</evidence>
<dbReference type="NCBIfam" id="NF033517">
    <property type="entry name" value="transpos_IS66"/>
    <property type="match status" value="1"/>
</dbReference>
<dbReference type="PANTHER" id="PTHR33678">
    <property type="entry name" value="BLL1576 PROTEIN"/>
    <property type="match status" value="1"/>
</dbReference>
<dbReference type="InterPro" id="IPR039552">
    <property type="entry name" value="IS66_C"/>
</dbReference>
<evidence type="ECO:0000313" key="4">
    <source>
        <dbReference type="EMBL" id="RGL83974.1"/>
    </source>
</evidence>
<dbReference type="Pfam" id="PF13817">
    <property type="entry name" value="DDE_Tnp_IS66_C"/>
    <property type="match status" value="1"/>
</dbReference>
<comment type="caution">
    <text evidence="4">The sequence shown here is derived from an EMBL/GenBank/DDBJ whole genome shotgun (WGS) entry which is preliminary data.</text>
</comment>